<gene>
    <name evidence="2" type="ORF">UFOPK1939_00867</name>
</gene>
<dbReference type="Pfam" id="PF04977">
    <property type="entry name" value="DivIC"/>
    <property type="match status" value="1"/>
</dbReference>
<evidence type="ECO:0000256" key="1">
    <source>
        <dbReference type="SAM" id="Phobius"/>
    </source>
</evidence>
<reference evidence="2" key="1">
    <citation type="submission" date="2020-05" db="EMBL/GenBank/DDBJ databases">
        <authorList>
            <person name="Chiriac C."/>
            <person name="Salcher M."/>
            <person name="Ghai R."/>
            <person name="Kavagutti S V."/>
        </authorList>
    </citation>
    <scope>NUCLEOTIDE SEQUENCE</scope>
</reference>
<proteinExistence type="predicted"/>
<keyword evidence="1" id="KW-1133">Transmembrane helix</keyword>
<accession>A0A6J6IKQ4</accession>
<organism evidence="2">
    <name type="scientific">freshwater metagenome</name>
    <dbReference type="NCBI Taxonomy" id="449393"/>
    <lineage>
        <taxon>unclassified sequences</taxon>
        <taxon>metagenomes</taxon>
        <taxon>ecological metagenomes</taxon>
    </lineage>
</organism>
<name>A0A6J6IKQ4_9ZZZZ</name>
<keyword evidence="1" id="KW-0472">Membrane</keyword>
<evidence type="ECO:0000313" key="2">
    <source>
        <dbReference type="EMBL" id="CAB4625080.1"/>
    </source>
</evidence>
<dbReference type="EMBL" id="CAEZVF010000135">
    <property type="protein sequence ID" value="CAB4625080.1"/>
    <property type="molecule type" value="Genomic_DNA"/>
</dbReference>
<feature type="transmembrane region" description="Helical" evidence="1">
    <location>
        <begin position="26"/>
        <end position="46"/>
    </location>
</feature>
<sequence length="153" mass="17084">MVDSPRPPSSPQPPNQRRELSEYTPFTNRAVVLGVVIAVFVVLYAVPIREFVQQRSEISALQAEKTRTTQNIKDLNQRLKQWKDPAFVSAQARQRLQYVMPGEVSYVVLDPNEGPTPIINGRPASGSQGAWYSIMWRSVQTADQQAGTTTNGN</sequence>
<dbReference type="AlphaFoldDB" id="A0A6J6IKQ4"/>
<dbReference type="InterPro" id="IPR007060">
    <property type="entry name" value="FtsL/DivIC"/>
</dbReference>
<keyword evidence="1" id="KW-0812">Transmembrane</keyword>
<protein>
    <submittedName>
        <fullName evidence="2">Unannotated protein</fullName>
    </submittedName>
</protein>